<dbReference type="Proteomes" id="UP000734854">
    <property type="component" value="Unassembled WGS sequence"/>
</dbReference>
<dbReference type="FunFam" id="3.40.50.720:FF:000084">
    <property type="entry name" value="Short-chain dehydrogenase reductase"/>
    <property type="match status" value="1"/>
</dbReference>
<dbReference type="InterPro" id="IPR036291">
    <property type="entry name" value="NAD(P)-bd_dom_sf"/>
</dbReference>
<dbReference type="SMART" id="SM00822">
    <property type="entry name" value="PKS_KR"/>
    <property type="match status" value="1"/>
</dbReference>
<dbReference type="PRINTS" id="PR00080">
    <property type="entry name" value="SDRFAMILY"/>
</dbReference>
<dbReference type="PANTHER" id="PTHR42898">
    <property type="entry name" value="TROPINONE REDUCTASE"/>
    <property type="match status" value="1"/>
</dbReference>
<dbReference type="InterPro" id="IPR045000">
    <property type="entry name" value="TR"/>
</dbReference>
<dbReference type="InterPro" id="IPR057326">
    <property type="entry name" value="KR_dom"/>
</dbReference>
<organism evidence="4 5">
    <name type="scientific">Zingiber officinale</name>
    <name type="common">Ginger</name>
    <name type="synonym">Amomum zingiber</name>
    <dbReference type="NCBI Taxonomy" id="94328"/>
    <lineage>
        <taxon>Eukaryota</taxon>
        <taxon>Viridiplantae</taxon>
        <taxon>Streptophyta</taxon>
        <taxon>Embryophyta</taxon>
        <taxon>Tracheophyta</taxon>
        <taxon>Spermatophyta</taxon>
        <taxon>Magnoliopsida</taxon>
        <taxon>Liliopsida</taxon>
        <taxon>Zingiberales</taxon>
        <taxon>Zingiberaceae</taxon>
        <taxon>Zingiber</taxon>
    </lineage>
</organism>
<keyword evidence="5" id="KW-1185">Reference proteome</keyword>
<dbReference type="GO" id="GO:0016491">
    <property type="term" value="F:oxidoreductase activity"/>
    <property type="evidence" value="ECO:0007669"/>
    <property type="project" value="UniProtKB-KW"/>
</dbReference>
<protein>
    <recommendedName>
        <fullName evidence="3">Ketoreductase domain-containing protein</fullName>
    </recommendedName>
</protein>
<dbReference type="Pfam" id="PF13561">
    <property type="entry name" value="adh_short_C2"/>
    <property type="match status" value="1"/>
</dbReference>
<dbReference type="EMBL" id="JACMSC010000007">
    <property type="protein sequence ID" value="KAG6515960.1"/>
    <property type="molecule type" value="Genomic_DNA"/>
</dbReference>
<dbReference type="PRINTS" id="PR00081">
    <property type="entry name" value="GDHRDH"/>
</dbReference>
<keyword evidence="1" id="KW-0521">NADP</keyword>
<dbReference type="InterPro" id="IPR002347">
    <property type="entry name" value="SDR_fam"/>
</dbReference>
<dbReference type="PANTHER" id="PTHR42898:SF6">
    <property type="entry name" value="NADP-DEPENDENT MANNITOL DEHYDROGENASE"/>
    <property type="match status" value="1"/>
</dbReference>
<reference evidence="4 5" key="1">
    <citation type="submission" date="2020-08" db="EMBL/GenBank/DDBJ databases">
        <title>Plant Genome Project.</title>
        <authorList>
            <person name="Zhang R.-G."/>
        </authorList>
    </citation>
    <scope>NUCLEOTIDE SEQUENCE [LARGE SCALE GENOMIC DNA]</scope>
    <source>
        <tissue evidence="4">Rhizome</tissue>
    </source>
</reference>
<evidence type="ECO:0000313" key="5">
    <source>
        <dbReference type="Proteomes" id="UP000734854"/>
    </source>
</evidence>
<keyword evidence="2" id="KW-0560">Oxidoreductase</keyword>
<dbReference type="Gene3D" id="3.40.50.720">
    <property type="entry name" value="NAD(P)-binding Rossmann-like Domain"/>
    <property type="match status" value="1"/>
</dbReference>
<evidence type="ECO:0000256" key="1">
    <source>
        <dbReference type="ARBA" id="ARBA00022857"/>
    </source>
</evidence>
<dbReference type="SUPFAM" id="SSF51735">
    <property type="entry name" value="NAD(P)-binding Rossmann-fold domains"/>
    <property type="match status" value="1"/>
</dbReference>
<evidence type="ECO:0000256" key="2">
    <source>
        <dbReference type="ARBA" id="ARBA00023002"/>
    </source>
</evidence>
<comment type="caution">
    <text evidence="4">The sequence shown here is derived from an EMBL/GenBank/DDBJ whole genome shotgun (WGS) entry which is preliminary data.</text>
</comment>
<proteinExistence type="predicted"/>
<gene>
    <name evidence="4" type="ORF">ZIOFF_026406</name>
</gene>
<name>A0A8J5HGK9_ZINOF</name>
<dbReference type="InterPro" id="IPR020904">
    <property type="entry name" value="Sc_DH/Rdtase_CS"/>
</dbReference>
<evidence type="ECO:0000313" key="4">
    <source>
        <dbReference type="EMBL" id="KAG6515960.1"/>
    </source>
</evidence>
<sequence length="335" mass="35983">MKQWAESLWRNKRLSLAEALEFPEPTKAAVVDTRTCRFPLPGAQLSVVDTFLQEAIKLRCSETLQTKKPRFTYPAEEQKPSAMEKWSLLGSTALVTGGTKGIGRGIVEEMGGLGAAIHTCSRNQSDLDASLQQWRSAGLKVTGSTCDVSSPADREKLMEEVKSTFDGKLNILVCNAGTGVVKPAVEQMAEDYKLVMSTNLDSSFHLSQLAHPLLKASGNGSIVLISSIGASIAVDGLSVYCASKGAVNQLTRSLACEWPRDNIRTNCVAPGSIKTPLLAMDDESLAMRRRRIPAGRIGEPEEVAALVAFLCMPGARYINGQVICADGGRTINGNI</sequence>
<evidence type="ECO:0000259" key="3">
    <source>
        <dbReference type="SMART" id="SM00822"/>
    </source>
</evidence>
<accession>A0A8J5HGK9</accession>
<feature type="domain" description="Ketoreductase" evidence="3">
    <location>
        <begin position="91"/>
        <end position="266"/>
    </location>
</feature>
<dbReference type="PROSITE" id="PS00061">
    <property type="entry name" value="ADH_SHORT"/>
    <property type="match status" value="1"/>
</dbReference>
<dbReference type="AlphaFoldDB" id="A0A8J5HGK9"/>